<evidence type="ECO:0000313" key="2">
    <source>
        <dbReference type="Proteomes" id="UP000694920"/>
    </source>
</evidence>
<evidence type="ECO:0000313" key="3">
    <source>
        <dbReference type="RefSeq" id="XP_015596491.1"/>
    </source>
</evidence>
<keyword evidence="2" id="KW-1185">Reference proteome</keyword>
<feature type="compositionally biased region" description="Polar residues" evidence="1">
    <location>
        <begin position="1"/>
        <end position="20"/>
    </location>
</feature>
<dbReference type="AlphaFoldDB" id="A0AAJ7BXX5"/>
<dbReference type="Proteomes" id="UP000694920">
    <property type="component" value="Unplaced"/>
</dbReference>
<gene>
    <name evidence="3" type="primary">LOC107268326</name>
</gene>
<dbReference type="RefSeq" id="XP_015596491.1">
    <property type="nucleotide sequence ID" value="XM_015741005.2"/>
</dbReference>
<proteinExistence type="predicted"/>
<reference evidence="3" key="1">
    <citation type="submission" date="2025-08" db="UniProtKB">
        <authorList>
            <consortium name="RefSeq"/>
        </authorList>
    </citation>
    <scope>IDENTIFICATION</scope>
</reference>
<evidence type="ECO:0000256" key="1">
    <source>
        <dbReference type="SAM" id="MobiDB-lite"/>
    </source>
</evidence>
<feature type="region of interest" description="Disordered" evidence="1">
    <location>
        <begin position="1"/>
        <end position="23"/>
    </location>
</feature>
<protein>
    <submittedName>
        <fullName evidence="3">Uncharacterized protein LOC107268326 isoform X1</fullName>
    </submittedName>
</protein>
<dbReference type="KEGG" id="ccin:107268326"/>
<name>A0AAJ7BXX5_CEPCN</name>
<organism evidence="2 3">
    <name type="scientific">Cephus cinctus</name>
    <name type="common">Wheat stem sawfly</name>
    <dbReference type="NCBI Taxonomy" id="211228"/>
    <lineage>
        <taxon>Eukaryota</taxon>
        <taxon>Metazoa</taxon>
        <taxon>Ecdysozoa</taxon>
        <taxon>Arthropoda</taxon>
        <taxon>Hexapoda</taxon>
        <taxon>Insecta</taxon>
        <taxon>Pterygota</taxon>
        <taxon>Neoptera</taxon>
        <taxon>Endopterygota</taxon>
        <taxon>Hymenoptera</taxon>
        <taxon>Cephoidea</taxon>
        <taxon>Cephidae</taxon>
        <taxon>Cephus</taxon>
    </lineage>
</organism>
<accession>A0AAJ7BXX5</accession>
<sequence>MSKNGYHQQTPTSLYNNEQSLRGRVEVTMVQRNATDDKKDTRGSNRFRLTKEKVVLLVGQAKLKSKSSVPSNVSMVRNGRQHVRRGVRARCASRVSNCRSVKKTFRRAYTLSINLFGYRNSYTTRRSFINQKSAEQFFQLQHRRFKNISNRINSETVTQSSSTLLLPSETKLFRKRRVGIVENQYENEQCPIFSPIRDLIHRFTELLSERNTWHEHEASNGFKMKSKNLVNRDRMLDDTCDLAEAKEQVEFNVAKMAVARSYSKSSQSDEGIEPDTIPRNNSFRRCWSLDSAAPSEEDILRNADQQMEHKLQVSRCCSSDSAVLSDEDHNKGWENSNLGENGDYEFTEGQPRFWRTPSVVVSDYSDYSYLDEKFERSNLDIDKFTDKSRTPSQASSCSCLDCDEFKEFNDILLLQDSKLPQICRHRRHSDSCYLCISSTNSASERNVNMDGNRRNSCLASPSSYSPQWNSLKLRNNEDELLEKQDRTTIDLLELPPPRKISDCSTNSSLSGDDFEVTELLPVRPTRVIPPPSCSAQTLG</sequence>
<dbReference type="GeneID" id="107268326"/>